<dbReference type="PANTHER" id="PTHR34512">
    <property type="entry name" value="CELL SURFACE PROTEIN"/>
    <property type="match status" value="1"/>
</dbReference>
<feature type="binding site" evidence="3">
    <location>
        <position position="46"/>
    </location>
    <ligand>
        <name>ATP</name>
        <dbReference type="ChEBI" id="CHEBI:30616"/>
    </ligand>
</feature>
<dbReference type="CDD" id="cd14014">
    <property type="entry name" value="STKc_PknB_like"/>
    <property type="match status" value="1"/>
</dbReference>
<dbReference type="InterPro" id="IPR015943">
    <property type="entry name" value="WD40/YVTN_repeat-like_dom_sf"/>
</dbReference>
<comment type="caution">
    <text evidence="6">The sequence shown here is derived from an EMBL/GenBank/DDBJ whole genome shotgun (WGS) entry which is preliminary data.</text>
</comment>
<dbReference type="SUPFAM" id="SSF56112">
    <property type="entry name" value="Protein kinase-like (PK-like)"/>
    <property type="match status" value="1"/>
</dbReference>
<evidence type="ECO:0000313" key="7">
    <source>
        <dbReference type="Proteomes" id="UP000774570"/>
    </source>
</evidence>
<dbReference type="InterPro" id="IPR011009">
    <property type="entry name" value="Kinase-like_dom_sf"/>
</dbReference>
<keyword evidence="4" id="KW-0812">Transmembrane</keyword>
<feature type="transmembrane region" description="Helical" evidence="4">
    <location>
        <begin position="509"/>
        <end position="529"/>
    </location>
</feature>
<sequence>MISLQPPAPDDPRRIGRYAVLGRLGEGGMGLVYLARSPGGAQVALKVVHEAYAASEVFRARFRREAAAAASVSGAFTAPVLDADPDAPRPWLATAYLVGPTLQEAVDRHGPWGAAATAGLGAALAEALVSIHRAGVVHRDLKPSNVMLTADGPRVIDFGIARAADADAITRHGTVLGTPGYLAPEQALGGVTGTAGDVFALGGVLAFTATGTGPFGRAELAEMLHRVVHEPPRIEGIADERLRSVVAACLAKDPAARPTTAGLLGMLGAPLPALPSDVAADIAGRERPRRFGRRGVLVAAGAAAGVVGAGALGAFGVAALLRDDGEPDPVDTGPPLPKRPGRAGVAVWTRDLAAAVRASPAVAGGIALFGDDGGTLSALDLRTGTVRWRYRAGAAITGPVAVAGGLAVLAAGGALHAVRPGDGRRAWHRDLDEAVTGLTVAGAVLYAAGEEGTVHCLALDGGAVRWRRATGREPAGAPAVAGGTVVVAAGGLLGLSARDGRTRWTAGGGASPVAVAGGLLLSGTGAPALEARDARTRKVAFTVETDDEVRAPATASGGFLYFADSSGALYALDAKGARRWRAQPGGAVDGGITASGGRLYVGTGDHLVYGVDAANGTTLWSYETSDALGPATPAVAGDSLLVGGLDGRAHALRTHPERT</sequence>
<name>A0ABS7G2A6_9ACTN</name>
<keyword evidence="2 3" id="KW-0067">ATP-binding</keyword>
<evidence type="ECO:0000259" key="5">
    <source>
        <dbReference type="PROSITE" id="PS50011"/>
    </source>
</evidence>
<protein>
    <submittedName>
        <fullName evidence="6">PQQ-binding-like beta-propeller repeat protein</fullName>
    </submittedName>
</protein>
<dbReference type="InterPro" id="IPR008271">
    <property type="entry name" value="Ser/Thr_kinase_AS"/>
</dbReference>
<dbReference type="PANTHER" id="PTHR34512:SF30">
    <property type="entry name" value="OUTER MEMBRANE PROTEIN ASSEMBLY FACTOR BAMB"/>
    <property type="match status" value="1"/>
</dbReference>
<evidence type="ECO:0000256" key="1">
    <source>
        <dbReference type="ARBA" id="ARBA00022741"/>
    </source>
</evidence>
<dbReference type="Gene3D" id="3.30.200.20">
    <property type="entry name" value="Phosphorylase Kinase, domain 1"/>
    <property type="match status" value="1"/>
</dbReference>
<keyword evidence="4" id="KW-0472">Membrane</keyword>
<dbReference type="InterPro" id="IPR011047">
    <property type="entry name" value="Quinoprotein_ADH-like_sf"/>
</dbReference>
<feature type="domain" description="Protein kinase" evidence="5">
    <location>
        <begin position="18"/>
        <end position="274"/>
    </location>
</feature>
<dbReference type="Gene3D" id="1.10.510.10">
    <property type="entry name" value="Transferase(Phosphotransferase) domain 1"/>
    <property type="match status" value="1"/>
</dbReference>
<evidence type="ECO:0000256" key="2">
    <source>
        <dbReference type="ARBA" id="ARBA00022840"/>
    </source>
</evidence>
<evidence type="ECO:0000313" key="6">
    <source>
        <dbReference type="EMBL" id="MBW8486844.1"/>
    </source>
</evidence>
<dbReference type="EMBL" id="JAIBOA010000027">
    <property type="protein sequence ID" value="MBW8486844.1"/>
    <property type="molecule type" value="Genomic_DNA"/>
</dbReference>
<dbReference type="InterPro" id="IPR017441">
    <property type="entry name" value="Protein_kinase_ATP_BS"/>
</dbReference>
<dbReference type="Gene3D" id="2.40.10.480">
    <property type="match status" value="1"/>
</dbReference>
<dbReference type="PROSITE" id="PS50011">
    <property type="entry name" value="PROTEIN_KINASE_DOM"/>
    <property type="match status" value="1"/>
</dbReference>
<dbReference type="PROSITE" id="PS00108">
    <property type="entry name" value="PROTEIN_KINASE_ST"/>
    <property type="match status" value="1"/>
</dbReference>
<keyword evidence="1 3" id="KW-0547">Nucleotide-binding</keyword>
<keyword evidence="7" id="KW-1185">Reference proteome</keyword>
<evidence type="ECO:0000256" key="4">
    <source>
        <dbReference type="SAM" id="Phobius"/>
    </source>
</evidence>
<dbReference type="SUPFAM" id="SSF50998">
    <property type="entry name" value="Quinoprotein alcohol dehydrogenase-like"/>
    <property type="match status" value="2"/>
</dbReference>
<feature type="transmembrane region" description="Helical" evidence="4">
    <location>
        <begin position="295"/>
        <end position="321"/>
    </location>
</feature>
<feature type="transmembrane region" description="Helical" evidence="4">
    <location>
        <begin position="475"/>
        <end position="497"/>
    </location>
</feature>
<evidence type="ECO:0000256" key="3">
    <source>
        <dbReference type="PROSITE-ProRule" id="PRU10141"/>
    </source>
</evidence>
<dbReference type="InterPro" id="IPR002372">
    <property type="entry name" value="PQQ_rpt_dom"/>
</dbReference>
<dbReference type="InterPro" id="IPR000719">
    <property type="entry name" value="Prot_kinase_dom"/>
</dbReference>
<dbReference type="PROSITE" id="PS00107">
    <property type="entry name" value="PROTEIN_KINASE_ATP"/>
    <property type="match status" value="1"/>
</dbReference>
<dbReference type="SMART" id="SM00564">
    <property type="entry name" value="PQQ"/>
    <property type="match status" value="7"/>
</dbReference>
<dbReference type="Pfam" id="PF00069">
    <property type="entry name" value="Pkinase"/>
    <property type="match status" value="1"/>
</dbReference>
<dbReference type="InterPro" id="IPR018391">
    <property type="entry name" value="PQQ_b-propeller_rpt"/>
</dbReference>
<dbReference type="RefSeq" id="WP_220170083.1">
    <property type="nucleotide sequence ID" value="NZ_JAIBOA010000027.1"/>
</dbReference>
<organism evidence="6 7">
    <name type="scientific">Actinomadura parmotrematis</name>
    <dbReference type="NCBI Taxonomy" id="2864039"/>
    <lineage>
        <taxon>Bacteria</taxon>
        <taxon>Bacillati</taxon>
        <taxon>Actinomycetota</taxon>
        <taxon>Actinomycetes</taxon>
        <taxon>Streptosporangiales</taxon>
        <taxon>Thermomonosporaceae</taxon>
        <taxon>Actinomadura</taxon>
    </lineage>
</organism>
<keyword evidence="4" id="KW-1133">Transmembrane helix</keyword>
<dbReference type="Proteomes" id="UP000774570">
    <property type="component" value="Unassembled WGS sequence"/>
</dbReference>
<reference evidence="6 7" key="1">
    <citation type="submission" date="2021-07" db="EMBL/GenBank/DDBJ databases">
        <title>Actinomadura sp. PM05-2 isolated from lichen.</title>
        <authorList>
            <person name="Somphong A."/>
            <person name="Phongsopitanun W."/>
            <person name="Tanasupawat S."/>
            <person name="Peongsungnone V."/>
        </authorList>
    </citation>
    <scope>NUCLEOTIDE SEQUENCE [LARGE SCALE GENOMIC DNA]</scope>
    <source>
        <strain evidence="6 7">PM05-2</strain>
    </source>
</reference>
<dbReference type="SMART" id="SM00220">
    <property type="entry name" value="S_TKc"/>
    <property type="match status" value="1"/>
</dbReference>
<dbReference type="Pfam" id="PF13360">
    <property type="entry name" value="PQQ_2"/>
    <property type="match status" value="2"/>
</dbReference>
<feature type="transmembrane region" description="Helical" evidence="4">
    <location>
        <begin position="396"/>
        <end position="418"/>
    </location>
</feature>
<accession>A0ABS7G2A6</accession>
<dbReference type="Gene3D" id="2.130.10.10">
    <property type="entry name" value="YVTN repeat-like/Quinoprotein amine dehydrogenase"/>
    <property type="match status" value="2"/>
</dbReference>
<gene>
    <name evidence="6" type="ORF">K1Y72_31055</name>
</gene>
<proteinExistence type="predicted"/>